<dbReference type="RefSeq" id="WP_282012240.1">
    <property type="nucleotide sequence ID" value="NZ_OX336137.1"/>
</dbReference>
<feature type="region of interest" description="Disordered" evidence="1">
    <location>
        <begin position="63"/>
        <end position="101"/>
    </location>
</feature>
<feature type="region of interest" description="Disordered" evidence="1">
    <location>
        <begin position="218"/>
        <end position="241"/>
    </location>
</feature>
<feature type="domain" description="DUF4124" evidence="2">
    <location>
        <begin position="19"/>
        <end position="53"/>
    </location>
</feature>
<evidence type="ECO:0000313" key="3">
    <source>
        <dbReference type="EMBL" id="CAI2719403.1"/>
    </source>
</evidence>
<protein>
    <recommendedName>
        <fullName evidence="2">DUF4124 domain-containing protein</fullName>
    </recommendedName>
</protein>
<feature type="compositionally biased region" description="Low complexity" evidence="1">
    <location>
        <begin position="84"/>
        <end position="98"/>
    </location>
</feature>
<dbReference type="Pfam" id="PF13511">
    <property type="entry name" value="DUF4124"/>
    <property type="match status" value="1"/>
</dbReference>
<dbReference type="InterPro" id="IPR025392">
    <property type="entry name" value="DUF4124"/>
</dbReference>
<accession>A0ABN8W7L2</accession>
<evidence type="ECO:0000259" key="2">
    <source>
        <dbReference type="Pfam" id="PF13511"/>
    </source>
</evidence>
<dbReference type="EMBL" id="OX336137">
    <property type="protein sequence ID" value="CAI2719403.1"/>
    <property type="molecule type" value="Genomic_DNA"/>
</dbReference>
<organism evidence="3 4">
    <name type="scientific">Nitrospina watsonii</name>
    <dbReference type="NCBI Taxonomy" id="1323948"/>
    <lineage>
        <taxon>Bacteria</taxon>
        <taxon>Pseudomonadati</taxon>
        <taxon>Nitrospinota/Tectimicrobiota group</taxon>
        <taxon>Nitrospinota</taxon>
        <taxon>Nitrospinia</taxon>
        <taxon>Nitrospinales</taxon>
        <taxon>Nitrospinaceae</taxon>
        <taxon>Nitrospina</taxon>
    </lineage>
</organism>
<proteinExistence type="predicted"/>
<name>A0ABN8W7L2_9BACT</name>
<evidence type="ECO:0000256" key="1">
    <source>
        <dbReference type="SAM" id="MobiDB-lite"/>
    </source>
</evidence>
<keyword evidence="4" id="KW-1185">Reference proteome</keyword>
<dbReference type="Proteomes" id="UP001157733">
    <property type="component" value="Chromosome"/>
</dbReference>
<gene>
    <name evidence="3" type="ORF">NSPWAT_2547</name>
</gene>
<reference evidence="3 4" key="1">
    <citation type="submission" date="2022-09" db="EMBL/GenBank/DDBJ databases">
        <authorList>
            <person name="Kop L."/>
        </authorList>
    </citation>
    <scope>NUCLEOTIDE SEQUENCE [LARGE SCALE GENOMIC DNA]</scope>
    <source>
        <strain evidence="3 4">347</strain>
    </source>
</reference>
<evidence type="ECO:0000313" key="4">
    <source>
        <dbReference type="Proteomes" id="UP001157733"/>
    </source>
</evidence>
<sequence length="241" mass="26816">MQRLRRRLPGLLAITVSWMLCFAVSAEARYIYVYTDDQGMVHYSDYLSNVPPQYRGQARAKYLPGNNKTQSSSDDPSKEGTGPSGKANASGSSGSEEVGLTEQQERLMGEVKAVLGQMIPLAARYKDVQKNFTNGRRMYSDIQSNLPGKQSLAGKLGDAKNPLLVQARGFLQDSISKDQNTNVNTGTKRRVYEIYERFVAEAKQAESLIRNLDEALEKSQQDKAEAEAKARQQAAEKKQEK</sequence>